<dbReference type="PANTHER" id="PTHR11199:SF0">
    <property type="entry name" value="LD34181P-RELATED"/>
    <property type="match status" value="1"/>
</dbReference>
<name>A0A899FX09_9ASCO</name>
<dbReference type="InterPro" id="IPR013721">
    <property type="entry name" value="STAG"/>
</dbReference>
<dbReference type="GO" id="GO:0000785">
    <property type="term" value="C:chromatin"/>
    <property type="evidence" value="ECO:0007669"/>
    <property type="project" value="TreeGrafter"/>
</dbReference>
<feature type="region of interest" description="Disordered" evidence="1">
    <location>
        <begin position="1"/>
        <end position="28"/>
    </location>
</feature>
<dbReference type="Pfam" id="PF21581">
    <property type="entry name" value="SCD"/>
    <property type="match status" value="1"/>
</dbReference>
<protein>
    <recommendedName>
        <fullName evidence="2">SCD domain-containing protein</fullName>
    </recommendedName>
</protein>
<evidence type="ECO:0000256" key="1">
    <source>
        <dbReference type="SAM" id="MobiDB-lite"/>
    </source>
</evidence>
<keyword evidence="4" id="KW-1185">Reference proteome</keyword>
<dbReference type="AlphaFoldDB" id="A0A899FX09"/>
<dbReference type="InterPro" id="IPR039662">
    <property type="entry name" value="Cohesin_Scc3/SA"/>
</dbReference>
<dbReference type="OrthoDB" id="498590at2759"/>
<dbReference type="GO" id="GO:0005634">
    <property type="term" value="C:nucleus"/>
    <property type="evidence" value="ECO:0007669"/>
    <property type="project" value="TreeGrafter"/>
</dbReference>
<organism evidence="3 4">
    <name type="scientific">Pneumocystis wakefieldiae</name>
    <dbReference type="NCBI Taxonomy" id="38082"/>
    <lineage>
        <taxon>Eukaryota</taxon>
        <taxon>Fungi</taxon>
        <taxon>Dikarya</taxon>
        <taxon>Ascomycota</taxon>
        <taxon>Taphrinomycotina</taxon>
        <taxon>Pneumocystomycetes</taxon>
        <taxon>Pneumocystaceae</taxon>
        <taxon>Pneumocystis</taxon>
    </lineage>
</organism>
<feature type="region of interest" description="Disordered" evidence="1">
    <location>
        <begin position="59"/>
        <end position="93"/>
    </location>
</feature>
<dbReference type="InterPro" id="IPR016024">
    <property type="entry name" value="ARM-type_fold"/>
</dbReference>
<evidence type="ECO:0000259" key="2">
    <source>
        <dbReference type="PROSITE" id="PS51425"/>
    </source>
</evidence>
<dbReference type="InterPro" id="IPR020839">
    <property type="entry name" value="SCD"/>
</dbReference>
<feature type="domain" description="SCD" evidence="2">
    <location>
        <begin position="315"/>
        <end position="400"/>
    </location>
</feature>
<dbReference type="GO" id="GO:0007062">
    <property type="term" value="P:sister chromatid cohesion"/>
    <property type="evidence" value="ECO:0007669"/>
    <property type="project" value="UniProtKB-ARBA"/>
</dbReference>
<dbReference type="GO" id="GO:0003682">
    <property type="term" value="F:chromatin binding"/>
    <property type="evidence" value="ECO:0007669"/>
    <property type="project" value="TreeGrafter"/>
</dbReference>
<reference evidence="3" key="1">
    <citation type="submission" date="2020-06" db="EMBL/GenBank/DDBJ databases">
        <title>Genomes of multiple members of Pneumocystis genus reveal paths to human pathogen Pneumocystis jirovecii.</title>
        <authorList>
            <person name="Cisse O.H."/>
            <person name="Ma L."/>
            <person name="Dekker J."/>
            <person name="Khil P."/>
            <person name="Jo J."/>
            <person name="Brenchley J."/>
            <person name="Blair R."/>
            <person name="Pahar B."/>
            <person name="Chabe M."/>
            <person name="Van Rompay K.A."/>
            <person name="Keesler R."/>
            <person name="Sukura A."/>
            <person name="Hirsch V."/>
            <person name="Kutty G."/>
            <person name="Liu Y."/>
            <person name="Peng L."/>
            <person name="Chen J."/>
            <person name="Song J."/>
            <person name="Weissenbacher-Lang C."/>
            <person name="Xu J."/>
            <person name="Upham N.S."/>
            <person name="Stajich J.E."/>
            <person name="Cuomo C.A."/>
            <person name="Cushion M.T."/>
            <person name="Kovacs J.A."/>
        </authorList>
    </citation>
    <scope>NUCLEOTIDE SEQUENCE</scope>
    <source>
        <strain evidence="3">2A</strain>
    </source>
</reference>
<dbReference type="InterPro" id="IPR056396">
    <property type="entry name" value="HEAT_SCC3-SA"/>
</dbReference>
<dbReference type="GO" id="GO:0008278">
    <property type="term" value="C:cohesin complex"/>
    <property type="evidence" value="ECO:0007669"/>
    <property type="project" value="TreeGrafter"/>
</dbReference>
<dbReference type="SUPFAM" id="SSF48371">
    <property type="entry name" value="ARM repeat"/>
    <property type="match status" value="1"/>
</dbReference>
<sequence>MAEMLSDEVRRSRRTRQQRKMFSGLETGEALEDLRTSDIESSASERLIEDEYIESESVHRRATGSVNRRAKQRVREPRRTGQEWSGTKSKRISLPRENHGEKNALFEALIDYEASLDVLVLDWIDSYERDGQQALVEFINCILRCCGCDQIINTDHLVDQDSVADTLYEIQEASRISLMRDYPIISKSNLYRGFKKRLIDFLQRWIDQVSLREHLYNSPELMEQFQAWVIAMSSSTFRSFRHTSTVISLAIVTSLSGVLNRVTKEEQIANKQYETEKKRRSNEERMKTVKTRINTFEKQIAFLKTTINDFFDSVFVHRYRDVDPKIRCDCVHELGLWMIKLPSMFFDGIYLRYLGWVLSDISPLTRLEVVKTLSKLYSNNEFIAGLRHFTERFKPRLIEMALHEVDSSIRSSSITLLNGVRLCGFLEDDEIDLICTLLFDTDSKIRKRVTPFFLAKVEELFENKIQELGDPALKCKLDIENGDSELNKLLWVKYKVIAELLVQLDETADDINSSNKENIFVKNFNSTDYLDIASDSKLESRIHMVSMAICSDIEELKNWESLAEYLLYDHVPVSSKLNSSKQPKHRFYQICAPTEKEENVLLQVLYVCVYLDIFSPDYDIKSRKKAILFPQIKDEHEESVSRILLKLVPSLLKKFNFSADASVSILRLEQLIKLSVYQNFPQNKTYENLLDLIGKQFMKHPNNLVMREAVSSLLKAQQFDELASITQGKIIEIQEEVVNQLKGIRLNRDLKTAHLSTKMIENLTIAIKRLDYISSISDCIKVFETDSFSVSSVLFEIAERVISFDHSELEMITSSLRTLKWLYLWKVKHFIDHKDNISSKDFDAMISDRDKLFDQFYPIIEDKKHFRIGYCVASFLIDVYLVFLNLKTINTRQMFDEAIFIMPERMQNIIISLLDYYIKQYTKLNESKGVQFLSDEERDQEVEDEEGDIEGGKISLVSEKFMCEITGKVVLAILNGAMSDEYVLYLLANRDKLGLSYSYIVSELDILETSEKDKKGN</sequence>
<dbReference type="EMBL" id="CP054535">
    <property type="protein sequence ID" value="QSL64825.1"/>
    <property type="molecule type" value="Genomic_DNA"/>
</dbReference>
<gene>
    <name evidence="3" type="ORF">MERGE_002128</name>
</gene>
<dbReference type="Pfam" id="PF24571">
    <property type="entry name" value="HEAT_SCC3-SA"/>
    <property type="match status" value="1"/>
</dbReference>
<evidence type="ECO:0000313" key="3">
    <source>
        <dbReference type="EMBL" id="QSL64825.1"/>
    </source>
</evidence>
<accession>A0A899FX09</accession>
<evidence type="ECO:0000313" key="4">
    <source>
        <dbReference type="Proteomes" id="UP000663699"/>
    </source>
</evidence>
<dbReference type="PROSITE" id="PS51425">
    <property type="entry name" value="SCD"/>
    <property type="match status" value="1"/>
</dbReference>
<dbReference type="PANTHER" id="PTHR11199">
    <property type="entry name" value="STROMAL ANTIGEN"/>
    <property type="match status" value="1"/>
</dbReference>
<dbReference type="Pfam" id="PF08514">
    <property type="entry name" value="STAG"/>
    <property type="match status" value="1"/>
</dbReference>
<dbReference type="Proteomes" id="UP000663699">
    <property type="component" value="Chromosome 4"/>
</dbReference>
<proteinExistence type="predicted"/>